<feature type="compositionally biased region" description="Low complexity" evidence="1">
    <location>
        <begin position="52"/>
        <end position="63"/>
    </location>
</feature>
<evidence type="ECO:0000313" key="2">
    <source>
        <dbReference type="EMBL" id="AIL49927.1"/>
    </source>
</evidence>
<organism evidence="2">
    <name type="scientific">Vibrio parahaemolyticus</name>
    <dbReference type="NCBI Taxonomy" id="670"/>
    <lineage>
        <taxon>Bacteria</taxon>
        <taxon>Pseudomonadati</taxon>
        <taxon>Pseudomonadota</taxon>
        <taxon>Gammaproteobacteria</taxon>
        <taxon>Vibrionales</taxon>
        <taxon>Vibrionaceae</taxon>
        <taxon>Vibrio</taxon>
    </lineage>
</organism>
<dbReference type="AlphaFoldDB" id="A0A077ER72"/>
<proteinExistence type="predicted"/>
<evidence type="ECO:0000256" key="1">
    <source>
        <dbReference type="SAM" id="MobiDB-lite"/>
    </source>
</evidence>
<protein>
    <submittedName>
        <fullName evidence="2">Uncharacterized protein</fullName>
    </submittedName>
</protein>
<feature type="region of interest" description="Disordered" evidence="1">
    <location>
        <begin position="24"/>
        <end position="63"/>
    </location>
</feature>
<keyword evidence="2" id="KW-0614">Plasmid</keyword>
<geneLocation type="plasmid" evidence="2">
    <name>pVPA3-1</name>
</geneLocation>
<dbReference type="EMBL" id="KM067908">
    <property type="protein sequence ID" value="AIL49927.1"/>
    <property type="molecule type" value="Genomic_DNA"/>
</dbReference>
<name>A0A077ER72_VIBPH</name>
<accession>A0A077ER72</accession>
<reference evidence="2" key="1">
    <citation type="journal article" date="2015" name="Dis. Aquat. Organ.">
        <title>Photorhabdus insect-related (Pir) toxin-like genes in a plasmid of Vibrio parahaemolyticus, the causative agent of acute hepatopancreatic necrosis disease (AHPND) of shrimp.</title>
        <authorList>
            <person name="Han J.E."/>
            <person name="Tang K.F."/>
            <person name="Tran L.H."/>
            <person name="Lightner D.V."/>
        </authorList>
    </citation>
    <scope>NUCLEOTIDE SEQUENCE</scope>
    <source>
        <strain evidence="2">13-028/A3</strain>
        <plasmid evidence="2">pVPA3-1</plasmid>
    </source>
</reference>
<sequence>MTAKVRCFKTKHKNHKLCARALRTKPERATSSSRDMTPVKTMGLQSPDDDTLNTLLSSLFPQQ</sequence>